<evidence type="ECO:0000313" key="2">
    <source>
        <dbReference type="WBParaSite" id="PS1159_v2.g2926.t1"/>
    </source>
</evidence>
<organism evidence="1 2">
    <name type="scientific">Panagrolaimus sp. PS1159</name>
    <dbReference type="NCBI Taxonomy" id="55785"/>
    <lineage>
        <taxon>Eukaryota</taxon>
        <taxon>Metazoa</taxon>
        <taxon>Ecdysozoa</taxon>
        <taxon>Nematoda</taxon>
        <taxon>Chromadorea</taxon>
        <taxon>Rhabditida</taxon>
        <taxon>Tylenchina</taxon>
        <taxon>Panagrolaimomorpha</taxon>
        <taxon>Panagrolaimoidea</taxon>
        <taxon>Panagrolaimidae</taxon>
        <taxon>Panagrolaimus</taxon>
    </lineage>
</organism>
<reference evidence="2" key="1">
    <citation type="submission" date="2022-11" db="UniProtKB">
        <authorList>
            <consortium name="WormBaseParasite"/>
        </authorList>
    </citation>
    <scope>IDENTIFICATION</scope>
</reference>
<evidence type="ECO:0000313" key="1">
    <source>
        <dbReference type="Proteomes" id="UP000887580"/>
    </source>
</evidence>
<dbReference type="Proteomes" id="UP000887580">
    <property type="component" value="Unplaced"/>
</dbReference>
<proteinExistence type="predicted"/>
<sequence length="541" mass="62166">MYAASYLLSSTGIRYKENGRHQIKWLQNVQPARGGLKPSVIRERANKVLQLVPNRINNLVIVNGNLSDFEMIQACVEVAEEFADNIIVIPPLLARMTYAMESIAKLHDPPADETIMVVTVTHAFVDFVILQRNQDFELNIIHRKMFKQTSDCMKEFPRIYNEFYPHATAILVHDDFLQLAEDIQYKFRPDNCFIRHYKRWDHLLMFGGLAQITDDPNDFDSRYRIPNFSMGLETIIPGRKATGCNYVILPERTRIPCNIYGVEGKPLPITLFYFPEHYLFFDNLTYERKDASTKCVWLTGSLDQIIGFYDERGVPYITSTSDNKEKNVLQPVVPDKINEIKKETLKTSIMEQPNGRTVNPNQPSATAEASQITFVFEEKFCSVEIYQSNSLQKVEDSTGKEWIPLYLSMANGTPEIGEKAKNDYEKLPKYVIYDVLKIVGKPLNAIKIDPKWGFKLEENDGNILFQIETPNGPRLIPQEIVLSAFLKAMKKLVESAMYPSEIKEIRLSTNFKLTEPQKAIFKKAALKINLEIIFYIVTSDL</sequence>
<accession>A0AC35G913</accession>
<protein>
    <submittedName>
        <fullName evidence="2">Uncharacterized protein</fullName>
    </submittedName>
</protein>
<dbReference type="WBParaSite" id="PS1159_v2.g2926.t1">
    <property type="protein sequence ID" value="PS1159_v2.g2926.t1"/>
    <property type="gene ID" value="PS1159_v2.g2926"/>
</dbReference>
<name>A0AC35G913_9BILA</name>